<feature type="compositionally biased region" description="Basic and acidic residues" evidence="1">
    <location>
        <begin position="24"/>
        <end position="40"/>
    </location>
</feature>
<organism evidence="2 3">
    <name type="scientific">Azospirillum oryzae</name>
    <dbReference type="NCBI Taxonomy" id="286727"/>
    <lineage>
        <taxon>Bacteria</taxon>
        <taxon>Pseudomonadati</taxon>
        <taxon>Pseudomonadota</taxon>
        <taxon>Alphaproteobacteria</taxon>
        <taxon>Rhodospirillales</taxon>
        <taxon>Azospirillaceae</taxon>
        <taxon>Azospirillum</taxon>
    </lineage>
</organism>
<protein>
    <submittedName>
        <fullName evidence="2">Uncharacterized protein</fullName>
    </submittedName>
</protein>
<dbReference type="RefSeq" id="WP_085085468.1">
    <property type="nucleotide sequence ID" value="NZ_FXAK01000005.1"/>
</dbReference>
<feature type="region of interest" description="Disordered" evidence="1">
    <location>
        <begin position="1"/>
        <end position="99"/>
    </location>
</feature>
<evidence type="ECO:0000313" key="3">
    <source>
        <dbReference type="Proteomes" id="UP000192936"/>
    </source>
</evidence>
<dbReference type="STRING" id="286727.SAMN02982917_2354"/>
<feature type="compositionally biased region" description="Acidic residues" evidence="1">
    <location>
        <begin position="41"/>
        <end position="80"/>
    </location>
</feature>
<proteinExistence type="predicted"/>
<sequence>MKHSPFAGAAASFAHLLGRRPSGKRAEETDRKDKDSKRAEEGDEDEKAEDDENEEKAEDDDTDAKAEDSEDEEKAEDDKDEEKAQAGKPKGKTYAAGRADERKRCAAIFASEHAAGLPHVAAQLAFTTSLSASEAIAVMAGVAITNPPQGKRGGLADRMATTAIPNVGDDGGKKADASTPAGMAAKMTAVYDRLTGTKK</sequence>
<dbReference type="AlphaFoldDB" id="A0A1X7F9B1"/>
<evidence type="ECO:0000313" key="2">
    <source>
        <dbReference type="EMBL" id="SMF48013.1"/>
    </source>
</evidence>
<dbReference type="Proteomes" id="UP000192936">
    <property type="component" value="Unassembled WGS sequence"/>
</dbReference>
<accession>A0A1X7F9B1</accession>
<gene>
    <name evidence="2" type="ORF">SAMN02982917_2354</name>
</gene>
<reference evidence="2 3" key="1">
    <citation type="submission" date="2017-04" db="EMBL/GenBank/DDBJ databases">
        <authorList>
            <person name="Afonso C.L."/>
            <person name="Miller P.J."/>
            <person name="Scott M.A."/>
            <person name="Spackman E."/>
            <person name="Goraichik I."/>
            <person name="Dimitrov K.M."/>
            <person name="Suarez D.L."/>
            <person name="Swayne D.E."/>
        </authorList>
    </citation>
    <scope>NUCLEOTIDE SEQUENCE [LARGE SCALE GENOMIC DNA]</scope>
    <source>
        <strain evidence="2 3">A2P</strain>
    </source>
</reference>
<evidence type="ECO:0000256" key="1">
    <source>
        <dbReference type="SAM" id="MobiDB-lite"/>
    </source>
</evidence>
<dbReference type="EMBL" id="FXAK01000005">
    <property type="protein sequence ID" value="SMF48013.1"/>
    <property type="molecule type" value="Genomic_DNA"/>
</dbReference>
<dbReference type="OrthoDB" id="6481191at2"/>
<name>A0A1X7F9B1_9PROT</name>